<name>A0A426YKZ9_ENSVE</name>
<sequence>MSQERSTSVNPGEDVPPATQPTSRKTLRPSLALPSFGDRNIPSHTQGQYWSLLNDPRLTPPPPNPRIPVVTPKTFQGLTNQRIDDVRRTIGTKDEHSEGPLRGSPFVQEIQDAPIPLHFRLPILEAYDGSSDPTEHVVAFHTQMTLYGTSDAIMCRAFPTTLRRIARGWYSRLPPSSIHSFDQLTREFEANFPFSARPKPIVVSLLGMRQKEEEHLGQYLACFTDEVRAILDAHPSLVIQVFMIGIRPSRFFWSLVE</sequence>
<protein>
    <recommendedName>
        <fullName evidence="2">Retrotransposon gag domain-containing protein</fullName>
    </recommendedName>
</protein>
<dbReference type="InterPro" id="IPR005162">
    <property type="entry name" value="Retrotrans_gag_dom"/>
</dbReference>
<feature type="compositionally biased region" description="Polar residues" evidence="1">
    <location>
        <begin position="1"/>
        <end position="10"/>
    </location>
</feature>
<organism evidence="3 4">
    <name type="scientific">Ensete ventricosum</name>
    <name type="common">Abyssinian banana</name>
    <name type="synonym">Musa ensete</name>
    <dbReference type="NCBI Taxonomy" id="4639"/>
    <lineage>
        <taxon>Eukaryota</taxon>
        <taxon>Viridiplantae</taxon>
        <taxon>Streptophyta</taxon>
        <taxon>Embryophyta</taxon>
        <taxon>Tracheophyta</taxon>
        <taxon>Spermatophyta</taxon>
        <taxon>Magnoliopsida</taxon>
        <taxon>Liliopsida</taxon>
        <taxon>Zingiberales</taxon>
        <taxon>Musaceae</taxon>
        <taxon>Ensete</taxon>
    </lineage>
</organism>
<proteinExistence type="predicted"/>
<evidence type="ECO:0000256" key="1">
    <source>
        <dbReference type="SAM" id="MobiDB-lite"/>
    </source>
</evidence>
<evidence type="ECO:0000313" key="4">
    <source>
        <dbReference type="Proteomes" id="UP000287651"/>
    </source>
</evidence>
<dbReference type="Proteomes" id="UP000287651">
    <property type="component" value="Unassembled WGS sequence"/>
</dbReference>
<reference evidence="3 4" key="1">
    <citation type="journal article" date="2014" name="Agronomy (Basel)">
        <title>A Draft Genome Sequence for Ensete ventricosum, the Drought-Tolerant Tree Against Hunger.</title>
        <authorList>
            <person name="Harrison J."/>
            <person name="Moore K.A."/>
            <person name="Paszkiewicz K."/>
            <person name="Jones T."/>
            <person name="Grant M."/>
            <person name="Ambacheew D."/>
            <person name="Muzemil S."/>
            <person name="Studholme D.J."/>
        </authorList>
    </citation>
    <scope>NUCLEOTIDE SEQUENCE [LARGE SCALE GENOMIC DNA]</scope>
</reference>
<dbReference type="PANTHER" id="PTHR33223:SF10">
    <property type="entry name" value="AMINOTRANSFERASE-LIKE PLANT MOBILE DOMAIN-CONTAINING PROTEIN"/>
    <property type="match status" value="1"/>
</dbReference>
<dbReference type="PANTHER" id="PTHR33223">
    <property type="entry name" value="CCHC-TYPE DOMAIN-CONTAINING PROTEIN"/>
    <property type="match status" value="1"/>
</dbReference>
<dbReference type="Pfam" id="PF03732">
    <property type="entry name" value="Retrotrans_gag"/>
    <property type="match status" value="1"/>
</dbReference>
<gene>
    <name evidence="3" type="ORF">B296_00050486</name>
</gene>
<dbReference type="EMBL" id="AMZH03011690">
    <property type="protein sequence ID" value="RRT52393.1"/>
    <property type="molecule type" value="Genomic_DNA"/>
</dbReference>
<feature type="domain" description="Retrotransposon gag" evidence="2">
    <location>
        <begin position="157"/>
        <end position="247"/>
    </location>
</feature>
<dbReference type="AlphaFoldDB" id="A0A426YKZ9"/>
<evidence type="ECO:0000259" key="2">
    <source>
        <dbReference type="Pfam" id="PF03732"/>
    </source>
</evidence>
<feature type="compositionally biased region" description="Polar residues" evidence="1">
    <location>
        <begin position="42"/>
        <end position="51"/>
    </location>
</feature>
<evidence type="ECO:0000313" key="3">
    <source>
        <dbReference type="EMBL" id="RRT52393.1"/>
    </source>
</evidence>
<accession>A0A426YKZ9</accession>
<feature type="region of interest" description="Disordered" evidence="1">
    <location>
        <begin position="1"/>
        <end position="63"/>
    </location>
</feature>
<comment type="caution">
    <text evidence="3">The sequence shown here is derived from an EMBL/GenBank/DDBJ whole genome shotgun (WGS) entry which is preliminary data.</text>
</comment>